<dbReference type="PIRSF" id="PIRSF019455">
    <property type="entry name" value="CopR_AtkY"/>
    <property type="match status" value="1"/>
</dbReference>
<dbReference type="InterPro" id="IPR005650">
    <property type="entry name" value="BlaI_family"/>
</dbReference>
<evidence type="ECO:0000256" key="2">
    <source>
        <dbReference type="ARBA" id="ARBA00023015"/>
    </source>
</evidence>
<reference evidence="5" key="1">
    <citation type="submission" date="2020-10" db="EMBL/GenBank/DDBJ databases">
        <authorList>
            <person name="Gilroy R."/>
        </authorList>
    </citation>
    <scope>NUCLEOTIDE SEQUENCE</scope>
    <source>
        <strain evidence="5">ChiBcec7-5410</strain>
    </source>
</reference>
<gene>
    <name evidence="5" type="ORF">IAC43_02960</name>
</gene>
<dbReference type="Gene3D" id="1.10.4040.10">
    <property type="entry name" value="Penicillinase repressor domain"/>
    <property type="match status" value="1"/>
</dbReference>
<dbReference type="SUPFAM" id="SSF46785">
    <property type="entry name" value="Winged helix' DNA-binding domain"/>
    <property type="match status" value="1"/>
</dbReference>
<evidence type="ECO:0000256" key="4">
    <source>
        <dbReference type="ARBA" id="ARBA00023163"/>
    </source>
</evidence>
<proteinExistence type="inferred from homology"/>
<keyword evidence="3" id="KW-0238">DNA-binding</keyword>
<comment type="caution">
    <text evidence="5">The sequence shown here is derived from an EMBL/GenBank/DDBJ whole genome shotgun (WGS) entry which is preliminary data.</text>
</comment>
<dbReference type="Proteomes" id="UP000824160">
    <property type="component" value="Unassembled WGS sequence"/>
</dbReference>
<evidence type="ECO:0000313" key="6">
    <source>
        <dbReference type="Proteomes" id="UP000824160"/>
    </source>
</evidence>
<dbReference type="GO" id="GO:0045892">
    <property type="term" value="P:negative regulation of DNA-templated transcription"/>
    <property type="evidence" value="ECO:0007669"/>
    <property type="project" value="InterPro"/>
</dbReference>
<sequence>MEQQLFDAELHIMRLLWSEGDKSAKELVTILRDSIGWNKNTTYTVIKRLVQKGAIERIEPGFICRPLISEAEVQQAELDHLVNRMFHGSSKLFFAALLDRQKLSDETRAALLRLLEERKEDSP</sequence>
<evidence type="ECO:0000313" key="5">
    <source>
        <dbReference type="EMBL" id="HIT94125.1"/>
    </source>
</evidence>
<keyword evidence="2" id="KW-0805">Transcription regulation</keyword>
<reference evidence="5" key="2">
    <citation type="journal article" date="2021" name="PeerJ">
        <title>Extensive microbial diversity within the chicken gut microbiome revealed by metagenomics and culture.</title>
        <authorList>
            <person name="Gilroy R."/>
            <person name="Ravi A."/>
            <person name="Getino M."/>
            <person name="Pursley I."/>
            <person name="Horton D.L."/>
            <person name="Alikhan N.F."/>
            <person name="Baker D."/>
            <person name="Gharbi K."/>
            <person name="Hall N."/>
            <person name="Watson M."/>
            <person name="Adriaenssens E.M."/>
            <person name="Foster-Nyarko E."/>
            <person name="Jarju S."/>
            <person name="Secka A."/>
            <person name="Antonio M."/>
            <person name="Oren A."/>
            <person name="Chaudhuri R.R."/>
            <person name="La Ragione R."/>
            <person name="Hildebrand F."/>
            <person name="Pallen M.J."/>
        </authorList>
    </citation>
    <scope>NUCLEOTIDE SEQUENCE</scope>
    <source>
        <strain evidence="5">ChiBcec7-5410</strain>
    </source>
</reference>
<keyword evidence="4" id="KW-0804">Transcription</keyword>
<comment type="similarity">
    <text evidence="1">Belongs to the BlaI transcriptional regulatory family.</text>
</comment>
<name>A0A9D1H5K1_9FIRM</name>
<evidence type="ECO:0000256" key="3">
    <source>
        <dbReference type="ARBA" id="ARBA00023125"/>
    </source>
</evidence>
<dbReference type="InterPro" id="IPR036388">
    <property type="entry name" value="WH-like_DNA-bd_sf"/>
</dbReference>
<protein>
    <submittedName>
        <fullName evidence="5">BlaI/MecI/CopY family transcriptional regulator</fullName>
    </submittedName>
</protein>
<dbReference type="Gene3D" id="1.10.10.10">
    <property type="entry name" value="Winged helix-like DNA-binding domain superfamily/Winged helix DNA-binding domain"/>
    <property type="match status" value="1"/>
</dbReference>
<dbReference type="AlphaFoldDB" id="A0A9D1H5K1"/>
<evidence type="ECO:0000256" key="1">
    <source>
        <dbReference type="ARBA" id="ARBA00011046"/>
    </source>
</evidence>
<dbReference type="GO" id="GO:0003677">
    <property type="term" value="F:DNA binding"/>
    <property type="evidence" value="ECO:0007669"/>
    <property type="project" value="UniProtKB-KW"/>
</dbReference>
<dbReference type="Pfam" id="PF03965">
    <property type="entry name" value="Penicillinase_R"/>
    <property type="match status" value="1"/>
</dbReference>
<organism evidence="5 6">
    <name type="scientific">Candidatus Faecivivens stercoripullorum</name>
    <dbReference type="NCBI Taxonomy" id="2840805"/>
    <lineage>
        <taxon>Bacteria</taxon>
        <taxon>Bacillati</taxon>
        <taxon>Bacillota</taxon>
        <taxon>Clostridia</taxon>
        <taxon>Eubacteriales</taxon>
        <taxon>Oscillospiraceae</taxon>
        <taxon>Oscillospiraceae incertae sedis</taxon>
        <taxon>Candidatus Faecivivens</taxon>
    </lineage>
</organism>
<accession>A0A9D1H5K1</accession>
<dbReference type="EMBL" id="DVLW01000081">
    <property type="protein sequence ID" value="HIT94125.1"/>
    <property type="molecule type" value="Genomic_DNA"/>
</dbReference>
<dbReference type="InterPro" id="IPR036390">
    <property type="entry name" value="WH_DNA-bd_sf"/>
</dbReference>